<dbReference type="PANTHER" id="PTHR30532:SF24">
    <property type="entry name" value="FERRIC ENTEROBACTIN-BINDING PERIPLASMIC PROTEIN FEPB"/>
    <property type="match status" value="1"/>
</dbReference>
<evidence type="ECO:0000256" key="3">
    <source>
        <dbReference type="ARBA" id="ARBA00022448"/>
    </source>
</evidence>
<evidence type="ECO:0000313" key="8">
    <source>
        <dbReference type="Proteomes" id="UP001240483"/>
    </source>
</evidence>
<dbReference type="EMBL" id="JASODW010000016">
    <property type="protein sequence ID" value="MDK6275912.1"/>
    <property type="molecule type" value="Genomic_DNA"/>
</dbReference>
<keyword evidence="4 5" id="KW-0732">Signal</keyword>
<protein>
    <submittedName>
        <fullName evidence="7">ABC transporter substrate-binding protein</fullName>
    </submittedName>
</protein>
<dbReference type="InterPro" id="IPR051313">
    <property type="entry name" value="Bact_iron-sidero_bind"/>
</dbReference>
<dbReference type="GO" id="GO:0030288">
    <property type="term" value="C:outer membrane-bounded periplasmic space"/>
    <property type="evidence" value="ECO:0007669"/>
    <property type="project" value="TreeGrafter"/>
</dbReference>
<gene>
    <name evidence="7" type="ORF">QP116_09255</name>
</gene>
<evidence type="ECO:0000256" key="2">
    <source>
        <dbReference type="ARBA" id="ARBA00008814"/>
    </source>
</evidence>
<feature type="chain" id="PRO_5042874969" evidence="5">
    <location>
        <begin position="26"/>
        <end position="323"/>
    </location>
</feature>
<feature type="signal peptide" evidence="5">
    <location>
        <begin position="1"/>
        <end position="25"/>
    </location>
</feature>
<dbReference type="Gene3D" id="3.40.50.1980">
    <property type="entry name" value="Nitrogenase molybdenum iron protein domain"/>
    <property type="match status" value="2"/>
</dbReference>
<comment type="caution">
    <text evidence="7">The sequence shown here is derived from an EMBL/GenBank/DDBJ whole genome shotgun (WGS) entry which is preliminary data.</text>
</comment>
<dbReference type="PROSITE" id="PS50983">
    <property type="entry name" value="FE_B12_PBP"/>
    <property type="match status" value="1"/>
</dbReference>
<comment type="subcellular location">
    <subcellularLocation>
        <location evidence="1">Cell envelope</location>
    </subcellularLocation>
</comment>
<accession>A0AAP4C8K2</accession>
<evidence type="ECO:0000313" key="7">
    <source>
        <dbReference type="EMBL" id="MDK6275912.1"/>
    </source>
</evidence>
<keyword evidence="3" id="KW-0813">Transport</keyword>
<dbReference type="RefSeq" id="WP_285333557.1">
    <property type="nucleotide sequence ID" value="NZ_JASODW010000016.1"/>
</dbReference>
<evidence type="ECO:0000256" key="1">
    <source>
        <dbReference type="ARBA" id="ARBA00004196"/>
    </source>
</evidence>
<evidence type="ECO:0000259" key="6">
    <source>
        <dbReference type="PROSITE" id="PS50983"/>
    </source>
</evidence>
<feature type="domain" description="Fe/B12 periplasmic-binding" evidence="6">
    <location>
        <begin position="55"/>
        <end position="321"/>
    </location>
</feature>
<evidence type="ECO:0000256" key="5">
    <source>
        <dbReference type="SAM" id="SignalP"/>
    </source>
</evidence>
<dbReference type="PROSITE" id="PS51257">
    <property type="entry name" value="PROKAR_LIPOPROTEIN"/>
    <property type="match status" value="1"/>
</dbReference>
<dbReference type="PANTHER" id="PTHR30532">
    <property type="entry name" value="IRON III DICITRATE-BINDING PERIPLASMIC PROTEIN"/>
    <property type="match status" value="1"/>
</dbReference>
<sequence>MKRTIGKVAAIVAAAGLLLSGCSKADEPAEGDRKDAGTVSIAHAWGTDEYPVKPAKVVASGVAVDNLLALGVTPDVVIETPADKGAPWRAEALKGVERIDVPDFRTVPVEKIAAAKPDFIVGDFWRITQETYTSLKEIAPTLGGIGAEGESLGWKPQLEALGKIYGKEGDAKKVIDEDAGRFDSVKSELPKLEGKTGVIAQYAPQRGMGVVADPEEPGNSALYDLGMKVPDSFASLPQRSGRAMVSPENISVIDADFMAVYAVSGGPDEIRAIPGFSDLRQVKNDTTIFGDAVLVQALNNPSSLSRAWVLEQLRPTLEKVAKQ</sequence>
<dbReference type="GO" id="GO:1901678">
    <property type="term" value="P:iron coordination entity transport"/>
    <property type="evidence" value="ECO:0007669"/>
    <property type="project" value="UniProtKB-ARBA"/>
</dbReference>
<reference evidence="7" key="1">
    <citation type="submission" date="2023-05" db="EMBL/GenBank/DDBJ databases">
        <title>Cataloging the Phylogenetic Diversity of Human Bladder Bacteria.</title>
        <authorList>
            <person name="Du J."/>
        </authorList>
    </citation>
    <scope>NUCLEOTIDE SEQUENCE</scope>
    <source>
        <strain evidence="7">UMB9978</strain>
    </source>
</reference>
<evidence type="ECO:0000256" key="4">
    <source>
        <dbReference type="ARBA" id="ARBA00022729"/>
    </source>
</evidence>
<organism evidence="7 8">
    <name type="scientific">Pseudoglutamicibacter cumminsii</name>
    <dbReference type="NCBI Taxonomy" id="156979"/>
    <lineage>
        <taxon>Bacteria</taxon>
        <taxon>Bacillati</taxon>
        <taxon>Actinomycetota</taxon>
        <taxon>Actinomycetes</taxon>
        <taxon>Micrococcales</taxon>
        <taxon>Micrococcaceae</taxon>
        <taxon>Pseudoglutamicibacter</taxon>
    </lineage>
</organism>
<dbReference type="SUPFAM" id="SSF53807">
    <property type="entry name" value="Helical backbone' metal receptor"/>
    <property type="match status" value="1"/>
</dbReference>
<dbReference type="InterPro" id="IPR002491">
    <property type="entry name" value="ABC_transptr_periplasmic_BD"/>
</dbReference>
<dbReference type="Proteomes" id="UP001240483">
    <property type="component" value="Unassembled WGS sequence"/>
</dbReference>
<proteinExistence type="inferred from homology"/>
<dbReference type="Pfam" id="PF01497">
    <property type="entry name" value="Peripla_BP_2"/>
    <property type="match status" value="1"/>
</dbReference>
<comment type="similarity">
    <text evidence="2">Belongs to the bacterial solute-binding protein 8 family.</text>
</comment>
<name>A0AAP4C8K2_9MICC</name>
<dbReference type="AlphaFoldDB" id="A0AAP4C8K2"/>